<keyword evidence="2" id="KW-1185">Reference proteome</keyword>
<accession>A0A517V6G9</accession>
<dbReference type="AlphaFoldDB" id="A0A517V6G9"/>
<gene>
    <name evidence="1" type="ORF">Pan161_02190</name>
</gene>
<evidence type="ECO:0000313" key="1">
    <source>
        <dbReference type="EMBL" id="QDT88601.1"/>
    </source>
</evidence>
<reference evidence="1 2" key="1">
    <citation type="submission" date="2019-02" db="EMBL/GenBank/DDBJ databases">
        <title>Deep-cultivation of Planctomycetes and their phenomic and genomic characterization uncovers novel biology.</title>
        <authorList>
            <person name="Wiegand S."/>
            <person name="Jogler M."/>
            <person name="Boedeker C."/>
            <person name="Pinto D."/>
            <person name="Vollmers J."/>
            <person name="Rivas-Marin E."/>
            <person name="Kohn T."/>
            <person name="Peeters S.H."/>
            <person name="Heuer A."/>
            <person name="Rast P."/>
            <person name="Oberbeckmann S."/>
            <person name="Bunk B."/>
            <person name="Jeske O."/>
            <person name="Meyerdierks A."/>
            <person name="Storesund J.E."/>
            <person name="Kallscheuer N."/>
            <person name="Luecker S."/>
            <person name="Lage O.M."/>
            <person name="Pohl T."/>
            <person name="Merkel B.J."/>
            <person name="Hornburger P."/>
            <person name="Mueller R.-W."/>
            <person name="Bruemmer F."/>
            <person name="Labrenz M."/>
            <person name="Spormann A.M."/>
            <person name="Op den Camp H."/>
            <person name="Overmann J."/>
            <person name="Amann R."/>
            <person name="Jetten M.S.M."/>
            <person name="Mascher T."/>
            <person name="Medema M.H."/>
            <person name="Devos D.P."/>
            <person name="Kaster A.-K."/>
            <person name="Ovreas L."/>
            <person name="Rohde M."/>
            <person name="Galperin M.Y."/>
            <person name="Jogler C."/>
        </authorList>
    </citation>
    <scope>NUCLEOTIDE SEQUENCE [LARGE SCALE GENOMIC DNA]</scope>
    <source>
        <strain evidence="1 2">Pan161</strain>
    </source>
</reference>
<dbReference type="Proteomes" id="UP000316855">
    <property type="component" value="Chromosome"/>
</dbReference>
<sequence length="29" mass="3332">MEKAETPISSLNRVFLLSLMQSQTAPLYY</sequence>
<dbReference type="KEGG" id="gax:Pan161_02190"/>
<protein>
    <submittedName>
        <fullName evidence="1">Uncharacterized protein</fullName>
    </submittedName>
</protein>
<name>A0A517V6G9_9PLAN</name>
<organism evidence="1 2">
    <name type="scientific">Gimesia algae</name>
    <dbReference type="NCBI Taxonomy" id="2527971"/>
    <lineage>
        <taxon>Bacteria</taxon>
        <taxon>Pseudomonadati</taxon>
        <taxon>Planctomycetota</taxon>
        <taxon>Planctomycetia</taxon>
        <taxon>Planctomycetales</taxon>
        <taxon>Planctomycetaceae</taxon>
        <taxon>Gimesia</taxon>
    </lineage>
</organism>
<dbReference type="EMBL" id="CP036343">
    <property type="protein sequence ID" value="QDT88601.1"/>
    <property type="molecule type" value="Genomic_DNA"/>
</dbReference>
<evidence type="ECO:0000313" key="2">
    <source>
        <dbReference type="Proteomes" id="UP000316855"/>
    </source>
</evidence>
<proteinExistence type="predicted"/>